<dbReference type="PANTHER" id="PTHR24253">
    <property type="entry name" value="TRANSMEMBRANE PROTEASE SERINE"/>
    <property type="match status" value="1"/>
</dbReference>
<organism evidence="6 7">
    <name type="scientific">Pleurodeles waltl</name>
    <name type="common">Iberian ribbed newt</name>
    <dbReference type="NCBI Taxonomy" id="8319"/>
    <lineage>
        <taxon>Eukaryota</taxon>
        <taxon>Metazoa</taxon>
        <taxon>Chordata</taxon>
        <taxon>Craniata</taxon>
        <taxon>Vertebrata</taxon>
        <taxon>Euteleostomi</taxon>
        <taxon>Amphibia</taxon>
        <taxon>Batrachia</taxon>
        <taxon>Caudata</taxon>
        <taxon>Salamandroidea</taxon>
        <taxon>Salamandridae</taxon>
        <taxon>Pleurodelinae</taxon>
        <taxon>Pleurodeles</taxon>
    </lineage>
</organism>
<evidence type="ECO:0000256" key="2">
    <source>
        <dbReference type="RuleBase" id="RU363034"/>
    </source>
</evidence>
<dbReference type="PROSITE" id="PS00135">
    <property type="entry name" value="TRYPSIN_SER"/>
    <property type="match status" value="1"/>
</dbReference>
<keyword evidence="2" id="KW-0720">Serine protease</keyword>
<dbReference type="EMBL" id="JANPWB010000011">
    <property type="protein sequence ID" value="KAJ1126005.1"/>
    <property type="molecule type" value="Genomic_DNA"/>
</dbReference>
<dbReference type="SMART" id="SM00020">
    <property type="entry name" value="Tryp_SPc"/>
    <property type="match status" value="1"/>
</dbReference>
<keyword evidence="1" id="KW-1015">Disulfide bond</keyword>
<gene>
    <name evidence="6" type="ORF">NDU88_004418</name>
</gene>
<dbReference type="AlphaFoldDB" id="A0AAV7PKX6"/>
<feature type="transmembrane region" description="Helical" evidence="3">
    <location>
        <begin position="295"/>
        <end position="317"/>
    </location>
</feature>
<keyword evidence="7" id="KW-1185">Reference proteome</keyword>
<accession>A0AAV7PKX6</accession>
<dbReference type="InterPro" id="IPR001314">
    <property type="entry name" value="Peptidase_S1A"/>
</dbReference>
<sequence>MGPLHCGATGLLLILGFHSTWAYTGCGRPLTLDRIVGGQDATNGEWPWQASVRKNGVHICGGSLISETWVLTAAHCFVSGFKLSDYEVVLGAFQLYMPVAVSIPAKAINVYPTHRWHGSSGDIALIELRDVVRYTDYILPVCLPSMTTTFPMGLKCWATGWGSIRPGGGLPYPKILQKVDLPIIGTKTCDQWYHLDSTVGSTIPIVYPDMICAGYKEGNKDACKGDSGGPLVCKWNSTWLLAGIVSWGYGCAAPNRPGVYTRVTSYTDWIKQYIPDIKLNADNVVLINVNHGHKLFSGLARTMTMVMSIMTVLLLVLL</sequence>
<dbReference type="PRINTS" id="PR00722">
    <property type="entry name" value="CHYMOTRYPSIN"/>
</dbReference>
<feature type="signal peptide" evidence="4">
    <location>
        <begin position="1"/>
        <end position="22"/>
    </location>
</feature>
<keyword evidence="3" id="KW-0812">Transmembrane</keyword>
<dbReference type="InterPro" id="IPR043504">
    <property type="entry name" value="Peptidase_S1_PA_chymotrypsin"/>
</dbReference>
<feature type="domain" description="Peptidase S1" evidence="5">
    <location>
        <begin position="35"/>
        <end position="275"/>
    </location>
</feature>
<dbReference type="InterPro" id="IPR001254">
    <property type="entry name" value="Trypsin_dom"/>
</dbReference>
<evidence type="ECO:0000256" key="3">
    <source>
        <dbReference type="SAM" id="Phobius"/>
    </source>
</evidence>
<evidence type="ECO:0000313" key="7">
    <source>
        <dbReference type="Proteomes" id="UP001066276"/>
    </source>
</evidence>
<dbReference type="InterPro" id="IPR033116">
    <property type="entry name" value="TRYPSIN_SER"/>
</dbReference>
<dbReference type="GO" id="GO:0004252">
    <property type="term" value="F:serine-type endopeptidase activity"/>
    <property type="evidence" value="ECO:0007669"/>
    <property type="project" value="InterPro"/>
</dbReference>
<keyword evidence="3" id="KW-0472">Membrane</keyword>
<dbReference type="GO" id="GO:0006508">
    <property type="term" value="P:proteolysis"/>
    <property type="evidence" value="ECO:0007669"/>
    <property type="project" value="UniProtKB-KW"/>
</dbReference>
<dbReference type="InterPro" id="IPR009003">
    <property type="entry name" value="Peptidase_S1_PA"/>
</dbReference>
<dbReference type="CDD" id="cd00190">
    <property type="entry name" value="Tryp_SPc"/>
    <property type="match status" value="1"/>
</dbReference>
<dbReference type="InterPro" id="IPR018114">
    <property type="entry name" value="TRYPSIN_HIS"/>
</dbReference>
<evidence type="ECO:0000313" key="6">
    <source>
        <dbReference type="EMBL" id="KAJ1126005.1"/>
    </source>
</evidence>
<keyword evidence="2" id="KW-0378">Hydrolase</keyword>
<dbReference type="SUPFAM" id="SSF50494">
    <property type="entry name" value="Trypsin-like serine proteases"/>
    <property type="match status" value="1"/>
</dbReference>
<protein>
    <recommendedName>
        <fullName evidence="5">Peptidase S1 domain-containing protein</fullName>
    </recommendedName>
</protein>
<dbReference type="Proteomes" id="UP001066276">
    <property type="component" value="Chromosome 7"/>
</dbReference>
<dbReference type="Pfam" id="PF00089">
    <property type="entry name" value="Trypsin"/>
    <property type="match status" value="1"/>
</dbReference>
<keyword evidence="4" id="KW-0732">Signal</keyword>
<evidence type="ECO:0000256" key="1">
    <source>
        <dbReference type="ARBA" id="ARBA00023157"/>
    </source>
</evidence>
<dbReference type="FunFam" id="2.40.10.10:FF:000039">
    <property type="entry name" value="Brain-specific serine protease 4"/>
    <property type="match status" value="1"/>
</dbReference>
<dbReference type="PANTHER" id="PTHR24253:SF170">
    <property type="entry name" value="PEPTIDASE S1 DOMAIN-CONTAINING PROTEIN"/>
    <property type="match status" value="1"/>
</dbReference>
<dbReference type="PROSITE" id="PS00134">
    <property type="entry name" value="TRYPSIN_HIS"/>
    <property type="match status" value="1"/>
</dbReference>
<evidence type="ECO:0000259" key="5">
    <source>
        <dbReference type="PROSITE" id="PS50240"/>
    </source>
</evidence>
<feature type="chain" id="PRO_5043675601" description="Peptidase S1 domain-containing protein" evidence="4">
    <location>
        <begin position="23"/>
        <end position="318"/>
    </location>
</feature>
<keyword evidence="2" id="KW-0645">Protease</keyword>
<dbReference type="PROSITE" id="PS50240">
    <property type="entry name" value="TRYPSIN_DOM"/>
    <property type="match status" value="1"/>
</dbReference>
<name>A0AAV7PKX6_PLEWA</name>
<comment type="caution">
    <text evidence="6">The sequence shown here is derived from an EMBL/GenBank/DDBJ whole genome shotgun (WGS) entry which is preliminary data.</text>
</comment>
<keyword evidence="3" id="KW-1133">Transmembrane helix</keyword>
<proteinExistence type="predicted"/>
<evidence type="ECO:0000256" key="4">
    <source>
        <dbReference type="SAM" id="SignalP"/>
    </source>
</evidence>
<reference evidence="6" key="1">
    <citation type="journal article" date="2022" name="bioRxiv">
        <title>Sequencing and chromosome-scale assembly of the giantPleurodeles waltlgenome.</title>
        <authorList>
            <person name="Brown T."/>
            <person name="Elewa A."/>
            <person name="Iarovenko S."/>
            <person name="Subramanian E."/>
            <person name="Araus A.J."/>
            <person name="Petzold A."/>
            <person name="Susuki M."/>
            <person name="Suzuki K.-i.T."/>
            <person name="Hayashi T."/>
            <person name="Toyoda A."/>
            <person name="Oliveira C."/>
            <person name="Osipova E."/>
            <person name="Leigh N.D."/>
            <person name="Simon A."/>
            <person name="Yun M.H."/>
        </authorList>
    </citation>
    <scope>NUCLEOTIDE SEQUENCE</scope>
    <source>
        <strain evidence="6">20211129_DDA</strain>
        <tissue evidence="6">Liver</tissue>
    </source>
</reference>
<dbReference type="Gene3D" id="2.40.10.10">
    <property type="entry name" value="Trypsin-like serine proteases"/>
    <property type="match status" value="2"/>
</dbReference>